<sequence>MNHMLTILSLVFDIINEATPQRQCIGSPTTTSGTLAPKDPICSGDLIFEDNFDTLDMNIWQHEQTLGGGGNWEFQWYSNNRTTSFVEDGILFIKPRLLADDTGEEYLYSATLDINGGSPADECTNPAWYGCLRTGSQNTVLNPIKSARIRTLDSFRFKFGKIEARMKLPAGDWLWPENR</sequence>
<keyword evidence="5" id="KW-1185">Reference proteome</keyword>
<organism evidence="4 5">
    <name type="scientific">Cryptolaemus montrouzieri</name>
    <dbReference type="NCBI Taxonomy" id="559131"/>
    <lineage>
        <taxon>Eukaryota</taxon>
        <taxon>Metazoa</taxon>
        <taxon>Ecdysozoa</taxon>
        <taxon>Arthropoda</taxon>
        <taxon>Hexapoda</taxon>
        <taxon>Insecta</taxon>
        <taxon>Pterygota</taxon>
        <taxon>Neoptera</taxon>
        <taxon>Endopterygota</taxon>
        <taxon>Coleoptera</taxon>
        <taxon>Polyphaga</taxon>
        <taxon>Cucujiformia</taxon>
        <taxon>Coccinelloidea</taxon>
        <taxon>Coccinellidae</taxon>
        <taxon>Scymninae</taxon>
        <taxon>Scymnini</taxon>
        <taxon>Cryptolaemus</taxon>
    </lineage>
</organism>
<dbReference type="InterPro" id="IPR050546">
    <property type="entry name" value="Glycosyl_Hydrlase_16"/>
</dbReference>
<name>A0ABD2N8R8_9CUCU</name>
<evidence type="ECO:0000256" key="1">
    <source>
        <dbReference type="ARBA" id="ARBA00006865"/>
    </source>
</evidence>
<dbReference type="SUPFAM" id="SSF49899">
    <property type="entry name" value="Concanavalin A-like lectins/glucanases"/>
    <property type="match status" value="1"/>
</dbReference>
<proteinExistence type="inferred from homology"/>
<accession>A0ABD2N8R8</accession>
<dbReference type="InterPro" id="IPR000757">
    <property type="entry name" value="Beta-glucanase-like"/>
</dbReference>
<feature type="chain" id="PRO_5044809630" description="GH16 domain-containing protein" evidence="2">
    <location>
        <begin position="21"/>
        <end position="179"/>
    </location>
</feature>
<comment type="caution">
    <text evidence="4">The sequence shown here is derived from an EMBL/GenBank/DDBJ whole genome shotgun (WGS) entry which is preliminary data.</text>
</comment>
<dbReference type="Gene3D" id="2.60.120.200">
    <property type="match status" value="1"/>
</dbReference>
<dbReference type="InterPro" id="IPR013320">
    <property type="entry name" value="ConA-like_dom_sf"/>
</dbReference>
<dbReference type="PROSITE" id="PS51762">
    <property type="entry name" value="GH16_2"/>
    <property type="match status" value="1"/>
</dbReference>
<keyword evidence="2" id="KW-0732">Signal</keyword>
<dbReference type="EMBL" id="JABFTP020000083">
    <property type="protein sequence ID" value="KAL3274990.1"/>
    <property type="molecule type" value="Genomic_DNA"/>
</dbReference>
<evidence type="ECO:0000259" key="3">
    <source>
        <dbReference type="PROSITE" id="PS51762"/>
    </source>
</evidence>
<evidence type="ECO:0000313" key="5">
    <source>
        <dbReference type="Proteomes" id="UP001516400"/>
    </source>
</evidence>
<comment type="similarity">
    <text evidence="1">Belongs to the glycosyl hydrolase 16 family.</text>
</comment>
<dbReference type="Proteomes" id="UP001516400">
    <property type="component" value="Unassembled WGS sequence"/>
</dbReference>
<evidence type="ECO:0000256" key="2">
    <source>
        <dbReference type="SAM" id="SignalP"/>
    </source>
</evidence>
<gene>
    <name evidence="4" type="ORF">HHI36_019764</name>
</gene>
<evidence type="ECO:0000313" key="4">
    <source>
        <dbReference type="EMBL" id="KAL3274990.1"/>
    </source>
</evidence>
<protein>
    <recommendedName>
        <fullName evidence="3">GH16 domain-containing protein</fullName>
    </recommendedName>
</protein>
<dbReference type="PANTHER" id="PTHR10963:SF55">
    <property type="entry name" value="GLYCOSIDE HYDROLASE FAMILY 16 PROTEIN"/>
    <property type="match status" value="1"/>
</dbReference>
<feature type="signal peptide" evidence="2">
    <location>
        <begin position="1"/>
        <end position="20"/>
    </location>
</feature>
<reference evidence="4 5" key="1">
    <citation type="journal article" date="2021" name="BMC Biol.">
        <title>Horizontally acquired antibacterial genes associated with adaptive radiation of ladybird beetles.</title>
        <authorList>
            <person name="Li H.S."/>
            <person name="Tang X.F."/>
            <person name="Huang Y.H."/>
            <person name="Xu Z.Y."/>
            <person name="Chen M.L."/>
            <person name="Du X.Y."/>
            <person name="Qiu B.Y."/>
            <person name="Chen P.T."/>
            <person name="Zhang W."/>
            <person name="Slipinski A."/>
            <person name="Escalona H.E."/>
            <person name="Waterhouse R.M."/>
            <person name="Zwick A."/>
            <person name="Pang H."/>
        </authorList>
    </citation>
    <scope>NUCLEOTIDE SEQUENCE [LARGE SCALE GENOMIC DNA]</scope>
    <source>
        <strain evidence="4">SYSU2018</strain>
    </source>
</reference>
<feature type="domain" description="GH16" evidence="3">
    <location>
        <begin position="29"/>
        <end position="179"/>
    </location>
</feature>
<dbReference type="PANTHER" id="PTHR10963">
    <property type="entry name" value="GLYCOSYL HYDROLASE-RELATED"/>
    <property type="match status" value="1"/>
</dbReference>
<dbReference type="AlphaFoldDB" id="A0ABD2N8R8"/>